<reference evidence="5" key="1">
    <citation type="submission" date="2020-11" db="EMBL/GenBank/DDBJ databases">
        <authorList>
            <person name="Tran Van P."/>
        </authorList>
    </citation>
    <scope>NUCLEOTIDE SEQUENCE</scope>
</reference>
<dbReference type="GO" id="GO:0005737">
    <property type="term" value="C:cytoplasm"/>
    <property type="evidence" value="ECO:0007669"/>
    <property type="project" value="UniProtKB-ARBA"/>
</dbReference>
<evidence type="ECO:0000256" key="2">
    <source>
        <dbReference type="ARBA" id="ARBA00022448"/>
    </source>
</evidence>
<dbReference type="GO" id="GO:0012505">
    <property type="term" value="C:endomembrane system"/>
    <property type="evidence" value="ECO:0007669"/>
    <property type="project" value="UniProtKB-SubCell"/>
</dbReference>
<evidence type="ECO:0000256" key="4">
    <source>
        <dbReference type="ARBA" id="ARBA00023136"/>
    </source>
</evidence>
<dbReference type="EMBL" id="OA573436">
    <property type="protein sequence ID" value="CAD7204899.1"/>
    <property type="molecule type" value="Genomic_DNA"/>
</dbReference>
<dbReference type="AlphaFoldDB" id="A0A7R8ZCN1"/>
<evidence type="ECO:0000256" key="3">
    <source>
        <dbReference type="ARBA" id="ARBA00022927"/>
    </source>
</evidence>
<keyword evidence="3" id="KW-0653">Protein transport</keyword>
<name>A0A7R8ZCN1_TIMDO</name>
<dbReference type="PANTHER" id="PTHR22780">
    <property type="entry name" value="ADAPTIN, ALPHA/GAMMA/EPSILON"/>
    <property type="match status" value="1"/>
</dbReference>
<comment type="subcellular location">
    <subcellularLocation>
        <location evidence="1">Endomembrane system</location>
    </subcellularLocation>
</comment>
<dbReference type="SUPFAM" id="SSF48371">
    <property type="entry name" value="ARM repeat"/>
    <property type="match status" value="1"/>
</dbReference>
<keyword evidence="2" id="KW-0813">Transport</keyword>
<organism evidence="5">
    <name type="scientific">Timema douglasi</name>
    <name type="common">Walking stick</name>
    <dbReference type="NCBI Taxonomy" id="61478"/>
    <lineage>
        <taxon>Eukaryota</taxon>
        <taxon>Metazoa</taxon>
        <taxon>Ecdysozoa</taxon>
        <taxon>Arthropoda</taxon>
        <taxon>Hexapoda</taxon>
        <taxon>Insecta</taxon>
        <taxon>Pterygota</taxon>
        <taxon>Neoptera</taxon>
        <taxon>Polyneoptera</taxon>
        <taxon>Phasmatodea</taxon>
        <taxon>Timematodea</taxon>
        <taxon>Timematoidea</taxon>
        <taxon>Timematidae</taxon>
        <taxon>Timema</taxon>
    </lineage>
</organism>
<dbReference type="InterPro" id="IPR050840">
    <property type="entry name" value="Adaptor_Complx_Large_Subunit"/>
</dbReference>
<sequence length="261" mass="29326">MDKVFCQHQNSPDILSELTPALVGIHRQIMEKKLPTDFTYKGLTAPWMQISIFRLLRHSKSHDPIVGQLLQETLGACKENLSESMTAALVCECVETLLHHTSGETVLNQAMPLVLQLLHHSNTNIKYVPSLPVCSQLIVQHKHQVCPVTTQYAGLCLLEVLLSHYKLPLSLEQQSDIMSGLQHPDHSFRVKTLELLCSAATCSSAHTVSSQKQLKRSGLESLGENIREMTEGEKTLKKIRELGKNDTEKGSRRKYLEIKEL</sequence>
<dbReference type="InterPro" id="IPR011989">
    <property type="entry name" value="ARM-like"/>
</dbReference>
<dbReference type="InterPro" id="IPR016024">
    <property type="entry name" value="ARM-type_fold"/>
</dbReference>
<dbReference type="Gene3D" id="1.25.10.10">
    <property type="entry name" value="Leucine-rich Repeat Variant"/>
    <property type="match status" value="1"/>
</dbReference>
<evidence type="ECO:0000313" key="5">
    <source>
        <dbReference type="EMBL" id="CAD7204899.1"/>
    </source>
</evidence>
<dbReference type="GO" id="GO:0015031">
    <property type="term" value="P:protein transport"/>
    <property type="evidence" value="ECO:0007669"/>
    <property type="project" value="UniProtKB-KW"/>
</dbReference>
<keyword evidence="4" id="KW-0472">Membrane</keyword>
<evidence type="ECO:0000256" key="1">
    <source>
        <dbReference type="ARBA" id="ARBA00004308"/>
    </source>
</evidence>
<protein>
    <submittedName>
        <fullName evidence="5">Uncharacterized protein</fullName>
    </submittedName>
</protein>
<gene>
    <name evidence="5" type="ORF">TDIB3V08_LOCUS11055</name>
</gene>
<proteinExistence type="predicted"/>
<accession>A0A7R8ZCN1</accession>